<accession>A0A2J6QA78</accession>
<dbReference type="AlphaFoldDB" id="A0A2J6QA78"/>
<name>A0A2J6QA78_9HELO</name>
<organism evidence="1 2">
    <name type="scientific">Hyaloscypha hepaticicola</name>
    <dbReference type="NCBI Taxonomy" id="2082293"/>
    <lineage>
        <taxon>Eukaryota</taxon>
        <taxon>Fungi</taxon>
        <taxon>Dikarya</taxon>
        <taxon>Ascomycota</taxon>
        <taxon>Pezizomycotina</taxon>
        <taxon>Leotiomycetes</taxon>
        <taxon>Helotiales</taxon>
        <taxon>Hyaloscyphaceae</taxon>
        <taxon>Hyaloscypha</taxon>
    </lineage>
</organism>
<gene>
    <name evidence="1" type="ORF">NA56DRAFT_701445</name>
</gene>
<evidence type="ECO:0000313" key="1">
    <source>
        <dbReference type="EMBL" id="PMD23169.1"/>
    </source>
</evidence>
<keyword evidence="2" id="KW-1185">Reference proteome</keyword>
<proteinExistence type="predicted"/>
<dbReference type="EMBL" id="KZ613475">
    <property type="protein sequence ID" value="PMD23169.1"/>
    <property type="molecule type" value="Genomic_DNA"/>
</dbReference>
<dbReference type="Proteomes" id="UP000235672">
    <property type="component" value="Unassembled WGS sequence"/>
</dbReference>
<evidence type="ECO:0000313" key="2">
    <source>
        <dbReference type="Proteomes" id="UP000235672"/>
    </source>
</evidence>
<reference evidence="1 2" key="1">
    <citation type="submission" date="2016-05" db="EMBL/GenBank/DDBJ databases">
        <title>A degradative enzymes factory behind the ericoid mycorrhizal symbiosis.</title>
        <authorList>
            <consortium name="DOE Joint Genome Institute"/>
            <person name="Martino E."/>
            <person name="Morin E."/>
            <person name="Grelet G."/>
            <person name="Kuo A."/>
            <person name="Kohler A."/>
            <person name="Daghino S."/>
            <person name="Barry K."/>
            <person name="Choi C."/>
            <person name="Cichocki N."/>
            <person name="Clum A."/>
            <person name="Copeland A."/>
            <person name="Hainaut M."/>
            <person name="Haridas S."/>
            <person name="Labutti K."/>
            <person name="Lindquist E."/>
            <person name="Lipzen A."/>
            <person name="Khouja H.-R."/>
            <person name="Murat C."/>
            <person name="Ohm R."/>
            <person name="Olson A."/>
            <person name="Spatafora J."/>
            <person name="Veneault-Fourrey C."/>
            <person name="Henrissat B."/>
            <person name="Grigoriev I."/>
            <person name="Martin F."/>
            <person name="Perotto S."/>
        </authorList>
    </citation>
    <scope>NUCLEOTIDE SEQUENCE [LARGE SCALE GENOMIC DNA]</scope>
    <source>
        <strain evidence="1 2">UAMH 7357</strain>
    </source>
</reference>
<sequence>MAFTTRLHLERLTFQTVVTRDQLDRGLSWDLGRERANAWRMTRKAQQQPHISHSDNCPQNFERDENWERGLLVREPTFAFKFQPSLSNSTSSTCSQRTKPITLRDSTPYIPIIPANPTSQTLSLVCCILFYTYLPFSHVKSNAHGIPKVKDQLSNVANSNDPVRYGFTFLLVHHIGLIPIPNNRSQIVEAQNCSMKAWPHEARTPSSASWLYDWSTHSSLVLCTTRELFTLAIHKPKGLVKPGLGRFV</sequence>
<protein>
    <submittedName>
        <fullName evidence="1">Uncharacterized protein</fullName>
    </submittedName>
</protein>